<keyword evidence="4" id="KW-1185">Reference proteome</keyword>
<feature type="transmembrane region" description="Helical" evidence="2">
    <location>
        <begin position="122"/>
        <end position="144"/>
    </location>
</feature>
<feature type="compositionally biased region" description="Basic and acidic residues" evidence="1">
    <location>
        <begin position="447"/>
        <end position="458"/>
    </location>
</feature>
<dbReference type="EMBL" id="JACHNH010000001">
    <property type="protein sequence ID" value="MBB4766512.1"/>
    <property type="molecule type" value="Genomic_DNA"/>
</dbReference>
<gene>
    <name evidence="3" type="ORF">BJ971_007068</name>
</gene>
<feature type="transmembrane region" description="Helical" evidence="2">
    <location>
        <begin position="52"/>
        <end position="74"/>
    </location>
</feature>
<evidence type="ECO:0000256" key="2">
    <source>
        <dbReference type="SAM" id="Phobius"/>
    </source>
</evidence>
<comment type="caution">
    <text evidence="3">The sequence shown here is derived from an EMBL/GenBank/DDBJ whole genome shotgun (WGS) entry which is preliminary data.</text>
</comment>
<organism evidence="3 4">
    <name type="scientific">Actinoplanes digitatis</name>
    <dbReference type="NCBI Taxonomy" id="1868"/>
    <lineage>
        <taxon>Bacteria</taxon>
        <taxon>Bacillati</taxon>
        <taxon>Actinomycetota</taxon>
        <taxon>Actinomycetes</taxon>
        <taxon>Micromonosporales</taxon>
        <taxon>Micromonosporaceae</taxon>
        <taxon>Actinoplanes</taxon>
    </lineage>
</organism>
<dbReference type="RefSeq" id="WP_184997617.1">
    <property type="nucleotide sequence ID" value="NZ_BOMK01000082.1"/>
</dbReference>
<name>A0A7W7I4X8_9ACTN</name>
<sequence>MAFRTWVKLLSATLGVAALAGASQLGVAYGLGIVRLTRVLDVTTRDQWTAQLAWISWFAMVAAAAGALAGAVLLRRWYPDRVRLGVGTELALSLAAALGAGVVVPLTMQPARTAQVAGVDEVVVIAICAGLGALVGIFAAWAALAQAVARWSIVVTGIAIWVVAVVSVAPSLAPSDPLPAVRLGVFDAGFLSPAVTQRTALATMPALALLIGLALGLVARRRELPLLTVALAGLAGPALLTLAYLIAGPGAGDDRYQVVPYWAAMTAAGAGVLGSVLAAVVRRGPGPDDDAGAPGQDKPPLPKRTGRSDSEIAAAGTGAPGSPARPAKNASGDKPATTTEAATRPQTGARPSGPSAAGRKPQKPRRQGRRANVADAFIARPQPGGVAVGDYTDDEPAPYDAFARGRNAEPLTREPTAISAPLPQPNPISAPLSVTPAPRQRNADPVPDGKPRHGRDADYVGWVSGLGQ</sequence>
<evidence type="ECO:0000313" key="4">
    <source>
        <dbReference type="Proteomes" id="UP000578112"/>
    </source>
</evidence>
<proteinExistence type="predicted"/>
<feature type="compositionally biased region" description="Basic residues" evidence="1">
    <location>
        <begin position="360"/>
        <end position="369"/>
    </location>
</feature>
<protein>
    <submittedName>
        <fullName evidence="3">Type IV secretory pathway TrbD component</fullName>
    </submittedName>
</protein>
<feature type="transmembrane region" description="Helical" evidence="2">
    <location>
        <begin position="226"/>
        <end position="247"/>
    </location>
</feature>
<evidence type="ECO:0000313" key="3">
    <source>
        <dbReference type="EMBL" id="MBB4766512.1"/>
    </source>
</evidence>
<dbReference type="AlphaFoldDB" id="A0A7W7I4X8"/>
<feature type="compositionally biased region" description="Polar residues" evidence="1">
    <location>
        <begin position="336"/>
        <end position="346"/>
    </location>
</feature>
<reference evidence="3 4" key="1">
    <citation type="submission" date="2020-08" db="EMBL/GenBank/DDBJ databases">
        <title>Sequencing the genomes of 1000 actinobacteria strains.</title>
        <authorList>
            <person name="Klenk H.-P."/>
        </authorList>
    </citation>
    <scope>NUCLEOTIDE SEQUENCE [LARGE SCALE GENOMIC DNA]</scope>
    <source>
        <strain evidence="3 4">DSM 43149</strain>
    </source>
</reference>
<keyword evidence="2" id="KW-0472">Membrane</keyword>
<feature type="compositionally biased region" description="Low complexity" evidence="1">
    <location>
        <begin position="313"/>
        <end position="327"/>
    </location>
</feature>
<evidence type="ECO:0000256" key="1">
    <source>
        <dbReference type="SAM" id="MobiDB-lite"/>
    </source>
</evidence>
<feature type="transmembrane region" description="Helical" evidence="2">
    <location>
        <begin position="200"/>
        <end position="219"/>
    </location>
</feature>
<keyword evidence="2" id="KW-1133">Transmembrane helix</keyword>
<feature type="transmembrane region" description="Helical" evidence="2">
    <location>
        <begin position="151"/>
        <end position="173"/>
    </location>
</feature>
<dbReference type="Proteomes" id="UP000578112">
    <property type="component" value="Unassembled WGS sequence"/>
</dbReference>
<feature type="region of interest" description="Disordered" evidence="1">
    <location>
        <begin position="284"/>
        <end position="468"/>
    </location>
</feature>
<accession>A0A7W7I4X8</accession>
<feature type="transmembrane region" description="Helical" evidence="2">
    <location>
        <begin position="259"/>
        <end position="281"/>
    </location>
</feature>
<keyword evidence="2" id="KW-0812">Transmembrane</keyword>
<feature type="transmembrane region" description="Helical" evidence="2">
    <location>
        <begin position="86"/>
        <end position="107"/>
    </location>
</feature>